<feature type="non-terminal residue" evidence="2">
    <location>
        <position position="1"/>
    </location>
</feature>
<accession>A0A9N8NH85</accession>
<name>A0A9N8NH85_GIBZA</name>
<feature type="non-terminal residue" evidence="2">
    <location>
        <position position="633"/>
    </location>
</feature>
<proteinExistence type="predicted"/>
<reference evidence="2" key="1">
    <citation type="submission" date="2021-03" db="EMBL/GenBank/DDBJ databases">
        <authorList>
            <person name="Alouane T."/>
            <person name="Langin T."/>
            <person name="Bonhomme L."/>
        </authorList>
    </citation>
    <scope>NUCLEOTIDE SEQUENCE</scope>
    <source>
        <strain evidence="2">MDC_Fg202</strain>
    </source>
</reference>
<organism evidence="2 3">
    <name type="scientific">Gibberella zeae</name>
    <name type="common">Wheat head blight fungus</name>
    <name type="synonym">Fusarium graminearum</name>
    <dbReference type="NCBI Taxonomy" id="5518"/>
    <lineage>
        <taxon>Eukaryota</taxon>
        <taxon>Fungi</taxon>
        <taxon>Dikarya</taxon>
        <taxon>Ascomycota</taxon>
        <taxon>Pezizomycotina</taxon>
        <taxon>Sordariomycetes</taxon>
        <taxon>Hypocreomycetidae</taxon>
        <taxon>Hypocreales</taxon>
        <taxon>Nectriaceae</taxon>
        <taxon>Fusarium</taxon>
    </lineage>
</organism>
<evidence type="ECO:0000313" key="2">
    <source>
        <dbReference type="EMBL" id="CAG1977964.1"/>
    </source>
</evidence>
<evidence type="ECO:0008006" key="4">
    <source>
        <dbReference type="Google" id="ProtNLM"/>
    </source>
</evidence>
<comment type="caution">
    <text evidence="2">The sequence shown here is derived from an EMBL/GenBank/DDBJ whole genome shotgun (WGS) entry which is preliminary data.</text>
</comment>
<gene>
    <name evidence="2" type="ORF">MDCFG202_LOCUS170678</name>
</gene>
<sequence>PDGDELKIEDPPPPQTVYDGTTDQRSQASAYHDRKGYCDPLFDKVSVAKTAAPLPVIKRATIMPAKLSVTAQPKLPRKNTIPDPTKTQYRPCTSLTGASTIGVIANPVTKRVMPALNCVSLMFHSFRRGSDAMAYAPEEYDASVDAMKAPDRIVMIFHTLAATVVAVALAGNVRASPCKPASRSTAIHLETSSIETTTIESLPTTIQILSSATTVLSIETFTSEAAISSATLTSETSITFDEPTTIVPSTIEQTTLDATTTVNDLSSETAAATDTLTTVEVSVTTTAYTTTEQSAIETVTSSSAPHCTFTGEYTNYVQNPSFDNKVNRNWVTTSPWVFLQTPWLAPNSGRDGSNAIAIKYPDGAWSSSILQSLEGVVAGRDYVVRYYWSLQGHPLQSDECRIGASAGPDGQSSHFVYTDGEEPVQQGQFHMQEFRITAEQDNQRLSIGFFCKTGYKGDEVRVNIDDVAVYDYYKGCDSPAEADTLVSLVHILFAKVNLWTLLLTCRLTSEVVCLTLHRSEARDLPHQPASGIPMLLRFVGIRYLVILIVLGDEVLEDCPALEYFDLVATFIFISDGWDATVGIDIQEPWLFLLMLAKVQSDDLYGALAIVKPSEAEHVIPCSQDLVPPKQWIS</sequence>
<dbReference type="Proteomes" id="UP000746612">
    <property type="component" value="Unassembled WGS sequence"/>
</dbReference>
<feature type="region of interest" description="Disordered" evidence="1">
    <location>
        <begin position="1"/>
        <end position="26"/>
    </location>
</feature>
<evidence type="ECO:0000313" key="3">
    <source>
        <dbReference type="Proteomes" id="UP000746612"/>
    </source>
</evidence>
<dbReference type="Gene3D" id="2.60.120.260">
    <property type="entry name" value="Galactose-binding domain-like"/>
    <property type="match status" value="1"/>
</dbReference>
<protein>
    <recommendedName>
        <fullName evidence="4">CBM-cenC domain-containing protein</fullName>
    </recommendedName>
</protein>
<dbReference type="AlphaFoldDB" id="A0A9N8NH85"/>
<feature type="compositionally biased region" description="Basic and acidic residues" evidence="1">
    <location>
        <begin position="1"/>
        <end position="10"/>
    </location>
</feature>
<evidence type="ECO:0000256" key="1">
    <source>
        <dbReference type="SAM" id="MobiDB-lite"/>
    </source>
</evidence>
<dbReference type="EMBL" id="CAJPIJ010000108">
    <property type="protein sequence ID" value="CAG1977964.1"/>
    <property type="molecule type" value="Genomic_DNA"/>
</dbReference>